<keyword evidence="2" id="KW-1185">Reference proteome</keyword>
<dbReference type="AlphaFoldDB" id="C1CWP3"/>
<protein>
    <submittedName>
        <fullName evidence="1">Uncharacterized protein</fullName>
    </submittedName>
</protein>
<evidence type="ECO:0000313" key="1">
    <source>
        <dbReference type="EMBL" id="ACO46610.1"/>
    </source>
</evidence>
<dbReference type="PaxDb" id="546414-Deide_16391"/>
<organism evidence="1 2">
    <name type="scientific">Deinococcus deserti (strain DSM 17065 / CIP 109153 / LMG 22923 / VCD115)</name>
    <dbReference type="NCBI Taxonomy" id="546414"/>
    <lineage>
        <taxon>Bacteria</taxon>
        <taxon>Thermotogati</taxon>
        <taxon>Deinococcota</taxon>
        <taxon>Deinococci</taxon>
        <taxon>Deinococcales</taxon>
        <taxon>Deinococcaceae</taxon>
        <taxon>Deinococcus</taxon>
    </lineage>
</organism>
<evidence type="ECO:0000313" key="2">
    <source>
        <dbReference type="Proteomes" id="UP000002208"/>
    </source>
</evidence>
<dbReference type="HOGENOM" id="CLU_2301192_0_0_0"/>
<gene>
    <name evidence="1" type="ordered locus">Deide_16391</name>
</gene>
<reference evidence="1 2" key="1">
    <citation type="journal article" date="2009" name="PLoS Genet.">
        <title>Alliance of proteomics and genomics to unravel the specificities of Sahara bacterium Deinococcus deserti.</title>
        <authorList>
            <person name="de Groot A."/>
            <person name="Dulermo R."/>
            <person name="Ortet P."/>
            <person name="Blanchard L."/>
            <person name="Guerin P."/>
            <person name="Fernandez B."/>
            <person name="Vacherie B."/>
            <person name="Dossat C."/>
            <person name="Jolivet E."/>
            <person name="Siguier P."/>
            <person name="Chandler M."/>
            <person name="Barakat M."/>
            <person name="Dedieu A."/>
            <person name="Barbe V."/>
            <person name="Heulin T."/>
            <person name="Sommer S."/>
            <person name="Achouak W."/>
            <person name="Armengaud J."/>
        </authorList>
    </citation>
    <scope>NUCLEOTIDE SEQUENCE [LARGE SCALE GENOMIC DNA]</scope>
    <source>
        <strain evidence="2">DSM 17065 / CIP 109153 / LMG 22923 / VCD115</strain>
    </source>
</reference>
<accession>C1CWP3</accession>
<dbReference type="RefSeq" id="WP_012693733.1">
    <property type="nucleotide sequence ID" value="NC_012526.1"/>
</dbReference>
<sequence length="100" mass="11486">MTTCQPAVHPRPFLARAEEEAQRDEQLFGRWVMEVAAPGGTLEAPTLHDWEVRVWPVARLGDLTLEVRPLHGYLDETDLRAELRRQGYQVLGPVRVRRSD</sequence>
<proteinExistence type="predicted"/>
<dbReference type="Proteomes" id="UP000002208">
    <property type="component" value="Chromosome"/>
</dbReference>
<name>C1CWP3_DEIDV</name>
<dbReference type="EMBL" id="CP001114">
    <property type="protein sequence ID" value="ACO46610.1"/>
    <property type="molecule type" value="Genomic_DNA"/>
</dbReference>
<dbReference type="KEGG" id="ddr:Deide_16391"/>